<gene>
    <name evidence="3" type="ORF">N8I77_003229</name>
</gene>
<feature type="compositionally biased region" description="Polar residues" evidence="1">
    <location>
        <begin position="322"/>
        <end position="331"/>
    </location>
</feature>
<feature type="transmembrane region" description="Helical" evidence="2">
    <location>
        <begin position="133"/>
        <end position="153"/>
    </location>
</feature>
<feature type="region of interest" description="Disordered" evidence="1">
    <location>
        <begin position="291"/>
        <end position="352"/>
    </location>
</feature>
<keyword evidence="2" id="KW-0472">Membrane</keyword>
<feature type="transmembrane region" description="Helical" evidence="2">
    <location>
        <begin position="61"/>
        <end position="80"/>
    </location>
</feature>
<comment type="caution">
    <text evidence="3">The sequence shown here is derived from an EMBL/GenBank/DDBJ whole genome shotgun (WGS) entry which is preliminary data.</text>
</comment>
<feature type="transmembrane region" description="Helical" evidence="2">
    <location>
        <begin position="173"/>
        <end position="198"/>
    </location>
</feature>
<sequence>MASPDPSSHKPTSNTTTADEIIQGLGGKGSLVLPVIFTCLFVSLAFIGPSHRKSPRACFSLAYLFVFCILRSVGETIHFFDHTNAAPFVLINTAVTLLPVAVAFLVCDAWKLGEPRGEEARGNWFRKNWFDRFGGLAFAHAGGLISIVLIATSCSDLVGDGDYTYKDYGEQSVWALALGSDSLSLSMAAVFVCFALIYSLKLRYQIVRRPDQRLKQSYVVFVASAVMSFCVVIRAGTTTAFFATHRKDLNPVTGALVIRILFVYIPEVVAIMAVLVSGYLTGRYPGANDAGAGGAENGNGIELGPQSQPQPQPRDEGRVEGSGNSDQSQAAEGSERGRPGSPSGHIPGIGGTWMRLRREIFKTR</sequence>
<feature type="transmembrane region" description="Helical" evidence="2">
    <location>
        <begin position="218"/>
        <end position="236"/>
    </location>
</feature>
<protein>
    <submittedName>
        <fullName evidence="3">Uncharacterized protein</fullName>
    </submittedName>
</protein>
<keyword evidence="4" id="KW-1185">Reference proteome</keyword>
<dbReference type="Proteomes" id="UP001265746">
    <property type="component" value="Unassembled WGS sequence"/>
</dbReference>
<feature type="transmembrane region" description="Helical" evidence="2">
    <location>
        <begin position="86"/>
        <end position="112"/>
    </location>
</feature>
<keyword evidence="2" id="KW-0812">Transmembrane</keyword>
<evidence type="ECO:0000256" key="2">
    <source>
        <dbReference type="SAM" id="Phobius"/>
    </source>
</evidence>
<accession>A0AAD9W4S2</accession>
<organism evidence="3 4">
    <name type="scientific">Phomopsis amygdali</name>
    <name type="common">Fusicoccum amygdali</name>
    <dbReference type="NCBI Taxonomy" id="1214568"/>
    <lineage>
        <taxon>Eukaryota</taxon>
        <taxon>Fungi</taxon>
        <taxon>Dikarya</taxon>
        <taxon>Ascomycota</taxon>
        <taxon>Pezizomycotina</taxon>
        <taxon>Sordariomycetes</taxon>
        <taxon>Sordariomycetidae</taxon>
        <taxon>Diaporthales</taxon>
        <taxon>Diaporthaceae</taxon>
        <taxon>Diaporthe</taxon>
    </lineage>
</organism>
<feature type="transmembrane region" description="Helical" evidence="2">
    <location>
        <begin position="256"/>
        <end position="280"/>
    </location>
</feature>
<name>A0AAD9W4S2_PHOAM</name>
<dbReference type="EMBL" id="JAUJFL010000002">
    <property type="protein sequence ID" value="KAK2609742.1"/>
    <property type="molecule type" value="Genomic_DNA"/>
</dbReference>
<feature type="transmembrane region" description="Helical" evidence="2">
    <location>
        <begin position="31"/>
        <end position="49"/>
    </location>
</feature>
<dbReference type="AlphaFoldDB" id="A0AAD9W4S2"/>
<evidence type="ECO:0000313" key="3">
    <source>
        <dbReference type="EMBL" id="KAK2609742.1"/>
    </source>
</evidence>
<proteinExistence type="predicted"/>
<keyword evidence="2" id="KW-1133">Transmembrane helix</keyword>
<evidence type="ECO:0000313" key="4">
    <source>
        <dbReference type="Proteomes" id="UP001265746"/>
    </source>
</evidence>
<reference evidence="3" key="1">
    <citation type="submission" date="2023-06" db="EMBL/GenBank/DDBJ databases">
        <authorList>
            <person name="Noh H."/>
        </authorList>
    </citation>
    <scope>NUCLEOTIDE SEQUENCE</scope>
    <source>
        <strain evidence="3">DUCC20226</strain>
    </source>
</reference>
<evidence type="ECO:0000256" key="1">
    <source>
        <dbReference type="SAM" id="MobiDB-lite"/>
    </source>
</evidence>